<evidence type="ECO:0000256" key="2">
    <source>
        <dbReference type="ARBA" id="ARBA00022747"/>
    </source>
</evidence>
<dbReference type="EMBL" id="CP049055">
    <property type="protein sequence ID" value="QII13778.1"/>
    <property type="molecule type" value="Genomic_DNA"/>
</dbReference>
<dbReference type="EC" id="3.1.21.4" evidence="6"/>
<gene>
    <name evidence="8" type="ORF">KsCSTR_43990</name>
    <name evidence="7" type="ORF">kustc0996</name>
</gene>
<organism evidence="7">
    <name type="scientific">Kuenenia stuttgartiensis</name>
    <dbReference type="NCBI Taxonomy" id="174633"/>
    <lineage>
        <taxon>Bacteria</taxon>
        <taxon>Pseudomonadati</taxon>
        <taxon>Planctomycetota</taxon>
        <taxon>Candidatus Brocadiia</taxon>
        <taxon>Candidatus Brocadiales</taxon>
        <taxon>Candidatus Brocadiaceae</taxon>
        <taxon>Candidatus Kuenenia</taxon>
    </lineage>
</organism>
<keyword evidence="4" id="KW-0378">Hydrolase</keyword>
<dbReference type="GO" id="GO:0009307">
    <property type="term" value="P:DNA restriction-modification system"/>
    <property type="evidence" value="ECO:0007669"/>
    <property type="project" value="InterPro"/>
</dbReference>
<keyword evidence="2" id="KW-0680">Restriction system</keyword>
<evidence type="ECO:0000256" key="3">
    <source>
        <dbReference type="ARBA" id="ARBA00022759"/>
    </source>
</evidence>
<evidence type="ECO:0000256" key="1">
    <source>
        <dbReference type="ARBA" id="ARBA00022722"/>
    </source>
</evidence>
<dbReference type="Proteomes" id="UP000501926">
    <property type="component" value="Chromosome"/>
</dbReference>
<reference evidence="7" key="1">
    <citation type="journal article" date="2006" name="Nature">
        <title>Deciphering the evolution and metabolism of an anammox bacterium from a community genome.</title>
        <authorList>
            <person name="Strous M."/>
            <person name="Pelletier E."/>
            <person name="Mangenot S."/>
            <person name="Rattei T."/>
            <person name="Lehner A."/>
            <person name="Taylor M.W."/>
            <person name="Horn M."/>
            <person name="Daims H."/>
            <person name="Bartol-Mavel D."/>
            <person name="Wincker P."/>
            <person name="Barbe V."/>
            <person name="Fonknechten N."/>
            <person name="Vallenet D."/>
            <person name="Segurens B."/>
            <person name="Schenowitz-Truong C."/>
            <person name="Medigue C."/>
            <person name="Collingro A."/>
            <person name="Snel B."/>
            <person name="Dutilh B.E."/>
            <person name="OpDenCamp H.J.M."/>
            <person name="vanDerDrift C."/>
            <person name="Cirpus I."/>
            <person name="vanDePas-Schoonen K.T."/>
            <person name="Harhangi H.R."/>
            <person name="vanNiftrik L."/>
            <person name="Schmid M."/>
            <person name="Keltjens J."/>
            <person name="vanDeVossenberg J."/>
            <person name="Kartal B."/>
            <person name="Meier H."/>
            <person name="Frishman D."/>
            <person name="Huynen M.A."/>
            <person name="Mewes H."/>
            <person name="Weissenbach J."/>
            <person name="Jetten M.S.M."/>
            <person name="Wagner M."/>
            <person name="LePaslier D."/>
        </authorList>
    </citation>
    <scope>NUCLEOTIDE SEQUENCE</scope>
</reference>
<keyword evidence="1" id="KW-0540">Nuclease</keyword>
<reference evidence="7" key="2">
    <citation type="submission" date="2006-01" db="EMBL/GenBank/DDBJ databases">
        <authorList>
            <person name="Genoscope"/>
        </authorList>
    </citation>
    <scope>NUCLEOTIDE SEQUENCE</scope>
</reference>
<reference evidence="8 9" key="3">
    <citation type="submission" date="2020-02" db="EMBL/GenBank/DDBJ databases">
        <title>Newly sequenced genome of strain CSTR1 showed variability in Candidatus Kuenenia stuttgartiensis genomes.</title>
        <authorList>
            <person name="Ding C."/>
            <person name="Adrian L."/>
        </authorList>
    </citation>
    <scope>NUCLEOTIDE SEQUENCE [LARGE SCALE GENOMIC DNA]</scope>
    <source>
        <strain evidence="8 9">CSTR1</strain>
    </source>
</reference>
<dbReference type="AlphaFoldDB" id="Q1PWY5"/>
<comment type="catalytic activity">
    <reaction evidence="5">
        <text>Endonucleolytic cleavage of DNA to give specific double-stranded fragments with terminal 5'-phosphates.</text>
        <dbReference type="EC" id="3.1.21.4"/>
    </reaction>
</comment>
<dbReference type="Pfam" id="PF09520">
    <property type="entry name" value="RE_TdeIII"/>
    <property type="match status" value="1"/>
</dbReference>
<evidence type="ECO:0000256" key="4">
    <source>
        <dbReference type="ARBA" id="ARBA00022801"/>
    </source>
</evidence>
<evidence type="ECO:0000313" key="7">
    <source>
        <dbReference type="EMBL" id="CAJ71741.1"/>
    </source>
</evidence>
<dbReference type="EMBL" id="CT573073">
    <property type="protein sequence ID" value="CAJ71741.1"/>
    <property type="molecule type" value="Genomic_DNA"/>
</dbReference>
<dbReference type="RefSeq" id="WP_164995487.1">
    <property type="nucleotide sequence ID" value="NZ_CP049055.1"/>
</dbReference>
<dbReference type="InterPro" id="IPR019045">
    <property type="entry name" value="Restrct_endonuc_II_HinfI"/>
</dbReference>
<protein>
    <recommendedName>
        <fullName evidence="6">type II site-specific deoxyribonuclease</fullName>
        <ecNumber evidence="6">3.1.21.4</ecNumber>
    </recommendedName>
</protein>
<evidence type="ECO:0000313" key="9">
    <source>
        <dbReference type="Proteomes" id="UP000501926"/>
    </source>
</evidence>
<proteinExistence type="predicted"/>
<sequence length="57" mass="6788">MMYHPNDFLIGEEYWNLLGGNKTFQELLDVFDKVGKQFKAKLQEKFKQVAKDKLDSY</sequence>
<evidence type="ECO:0000313" key="8">
    <source>
        <dbReference type="EMBL" id="QII13778.1"/>
    </source>
</evidence>
<evidence type="ECO:0000256" key="6">
    <source>
        <dbReference type="ARBA" id="ARBA00093790"/>
    </source>
</evidence>
<dbReference type="GO" id="GO:0009036">
    <property type="term" value="F:type II site-specific deoxyribonuclease activity"/>
    <property type="evidence" value="ECO:0007669"/>
    <property type="project" value="InterPro"/>
</dbReference>
<keyword evidence="3" id="KW-0255">Endonuclease</keyword>
<dbReference type="GO" id="GO:0003677">
    <property type="term" value="F:DNA binding"/>
    <property type="evidence" value="ECO:0007669"/>
    <property type="project" value="InterPro"/>
</dbReference>
<name>Q1PWY5_KUEST</name>
<accession>Q1PWY5</accession>
<evidence type="ECO:0000256" key="5">
    <source>
        <dbReference type="ARBA" id="ARBA00093760"/>
    </source>
</evidence>